<dbReference type="AlphaFoldDB" id="A0A2S6NID1"/>
<comment type="cofactor">
    <cofactor evidence="1">
        <name>Mn(2+)</name>
        <dbReference type="ChEBI" id="CHEBI:29035"/>
    </cofactor>
</comment>
<keyword evidence="7 12" id="KW-0658">Purine biosynthesis</keyword>
<dbReference type="SUPFAM" id="SSF56059">
    <property type="entry name" value="Glutathione synthetase ATP-binding domain-like"/>
    <property type="match status" value="1"/>
</dbReference>
<dbReference type="UniPathway" id="UPA00074">
    <property type="reaction ID" value="UER00125"/>
</dbReference>
<dbReference type="PROSITE" id="PS00184">
    <property type="entry name" value="GARS"/>
    <property type="match status" value="1"/>
</dbReference>
<keyword evidence="16" id="KW-1185">Reference proteome</keyword>
<dbReference type="InterPro" id="IPR016185">
    <property type="entry name" value="PreATP-grasp_dom_sf"/>
</dbReference>
<dbReference type="InterPro" id="IPR011761">
    <property type="entry name" value="ATP-grasp"/>
</dbReference>
<comment type="cofactor">
    <cofactor evidence="2">
        <name>Mg(2+)</name>
        <dbReference type="ChEBI" id="CHEBI:18420"/>
    </cofactor>
</comment>
<evidence type="ECO:0000259" key="14">
    <source>
        <dbReference type="PROSITE" id="PS50975"/>
    </source>
</evidence>
<reference evidence="15 16" key="1">
    <citation type="journal article" date="2018" name="Arch. Microbiol.">
        <title>New insights into the metabolic potential of the phototrophic purple bacterium Rhodopila globiformis DSM 161(T) from its draft genome sequence and evidence for a vanadium-dependent nitrogenase.</title>
        <authorList>
            <person name="Imhoff J.F."/>
            <person name="Rahn T."/>
            <person name="Kunzel S."/>
            <person name="Neulinger S.C."/>
        </authorList>
    </citation>
    <scope>NUCLEOTIDE SEQUENCE [LARGE SCALE GENOMIC DNA]</scope>
    <source>
        <strain evidence="15 16">DSM 161</strain>
    </source>
</reference>
<accession>A0A2S6NID1</accession>
<evidence type="ECO:0000256" key="5">
    <source>
        <dbReference type="ARBA" id="ARBA00022598"/>
    </source>
</evidence>
<evidence type="ECO:0000256" key="2">
    <source>
        <dbReference type="ARBA" id="ARBA00001946"/>
    </source>
</evidence>
<evidence type="ECO:0000256" key="7">
    <source>
        <dbReference type="ARBA" id="ARBA00022755"/>
    </source>
</evidence>
<dbReference type="Pfam" id="PF01071">
    <property type="entry name" value="GARS_A"/>
    <property type="match status" value="1"/>
</dbReference>
<evidence type="ECO:0000256" key="12">
    <source>
        <dbReference type="HAMAP-Rule" id="MF_00138"/>
    </source>
</evidence>
<evidence type="ECO:0000256" key="8">
    <source>
        <dbReference type="ARBA" id="ARBA00022840"/>
    </source>
</evidence>
<dbReference type="InterPro" id="IPR020559">
    <property type="entry name" value="PRibGlycinamide_synth_CS"/>
</dbReference>
<dbReference type="OrthoDB" id="9807240at2"/>
<dbReference type="Gene3D" id="3.30.1490.20">
    <property type="entry name" value="ATP-grasp fold, A domain"/>
    <property type="match status" value="1"/>
</dbReference>
<dbReference type="SUPFAM" id="SSF51246">
    <property type="entry name" value="Rudiment single hybrid motif"/>
    <property type="match status" value="1"/>
</dbReference>
<evidence type="ECO:0000256" key="13">
    <source>
        <dbReference type="PROSITE-ProRule" id="PRU00409"/>
    </source>
</evidence>
<dbReference type="Gene3D" id="3.30.470.20">
    <property type="entry name" value="ATP-grasp fold, B domain"/>
    <property type="match status" value="1"/>
</dbReference>
<comment type="pathway">
    <text evidence="3 12">Purine metabolism; IMP biosynthesis via de novo pathway; N(1)-(5-phospho-D-ribosyl)glycinamide from 5-phospho-alpha-D-ribose 1-diphosphate: step 2/2.</text>
</comment>
<dbReference type="PANTHER" id="PTHR43472:SF1">
    <property type="entry name" value="PHOSPHORIBOSYLAMINE--GLYCINE LIGASE, CHLOROPLASTIC"/>
    <property type="match status" value="1"/>
</dbReference>
<keyword evidence="5 12" id="KW-0436">Ligase</keyword>
<evidence type="ECO:0000256" key="11">
    <source>
        <dbReference type="ARBA" id="ARBA00042864"/>
    </source>
</evidence>
<dbReference type="InterPro" id="IPR020561">
    <property type="entry name" value="PRibGlycinamid_synth_ATP-grasp"/>
</dbReference>
<dbReference type="HAMAP" id="MF_00138">
    <property type="entry name" value="GARS"/>
    <property type="match status" value="1"/>
</dbReference>
<comment type="similarity">
    <text evidence="9 12">Belongs to the GARS family.</text>
</comment>
<keyword evidence="8 13" id="KW-0067">ATP-binding</keyword>
<dbReference type="InterPro" id="IPR000115">
    <property type="entry name" value="PRibGlycinamide_synth"/>
</dbReference>
<dbReference type="SMART" id="SM01210">
    <property type="entry name" value="GARS_C"/>
    <property type="match status" value="1"/>
</dbReference>
<dbReference type="GO" id="GO:0046872">
    <property type="term" value="F:metal ion binding"/>
    <property type="evidence" value="ECO:0007669"/>
    <property type="project" value="InterPro"/>
</dbReference>
<organism evidence="15 16">
    <name type="scientific">Rhodopila globiformis</name>
    <name type="common">Rhodopseudomonas globiformis</name>
    <dbReference type="NCBI Taxonomy" id="1071"/>
    <lineage>
        <taxon>Bacteria</taxon>
        <taxon>Pseudomonadati</taxon>
        <taxon>Pseudomonadota</taxon>
        <taxon>Alphaproteobacteria</taxon>
        <taxon>Acetobacterales</taxon>
        <taxon>Acetobacteraceae</taxon>
        <taxon>Rhodopila</taxon>
    </lineage>
</organism>
<name>A0A2S6NID1_RHOGL</name>
<feature type="domain" description="ATP-grasp" evidence="14">
    <location>
        <begin position="107"/>
        <end position="313"/>
    </location>
</feature>
<dbReference type="SUPFAM" id="SSF52440">
    <property type="entry name" value="PreATP-grasp domain"/>
    <property type="match status" value="1"/>
</dbReference>
<evidence type="ECO:0000313" key="16">
    <source>
        <dbReference type="Proteomes" id="UP000239724"/>
    </source>
</evidence>
<dbReference type="GO" id="GO:0006189">
    <property type="term" value="P:'de novo' IMP biosynthetic process"/>
    <property type="evidence" value="ECO:0007669"/>
    <property type="project" value="UniProtKB-UniRule"/>
</dbReference>
<dbReference type="Gene3D" id="3.90.600.10">
    <property type="entry name" value="Phosphoribosylglycinamide synthetase, C-terminal domain"/>
    <property type="match status" value="1"/>
</dbReference>
<dbReference type="InterPro" id="IPR037123">
    <property type="entry name" value="PRibGlycinamide_synth_C_sf"/>
</dbReference>
<dbReference type="EMBL" id="NHRY01000114">
    <property type="protein sequence ID" value="PPQ34369.1"/>
    <property type="molecule type" value="Genomic_DNA"/>
</dbReference>
<dbReference type="GO" id="GO:0009113">
    <property type="term" value="P:purine nucleobase biosynthetic process"/>
    <property type="evidence" value="ECO:0007669"/>
    <property type="project" value="InterPro"/>
</dbReference>
<dbReference type="PANTHER" id="PTHR43472">
    <property type="entry name" value="PHOSPHORIBOSYLAMINE--GLYCINE LIGASE"/>
    <property type="match status" value="1"/>
</dbReference>
<protein>
    <recommendedName>
        <fullName evidence="4 12">Phosphoribosylamine--glycine ligase</fullName>
        <ecNumber evidence="4 12">6.3.4.13</ecNumber>
    </recommendedName>
    <alternativeName>
        <fullName evidence="12">GARS</fullName>
    </alternativeName>
    <alternativeName>
        <fullName evidence="10 12">Glycinamide ribonucleotide synthetase</fullName>
    </alternativeName>
    <alternativeName>
        <fullName evidence="11 12">Phosphoribosylglycinamide synthetase</fullName>
    </alternativeName>
</protein>
<dbReference type="Gene3D" id="3.40.50.20">
    <property type="match status" value="1"/>
</dbReference>
<dbReference type="RefSeq" id="WP_104518976.1">
    <property type="nucleotide sequence ID" value="NZ_NHRY01000114.1"/>
</dbReference>
<dbReference type="Pfam" id="PF02844">
    <property type="entry name" value="GARS_N"/>
    <property type="match status" value="1"/>
</dbReference>
<evidence type="ECO:0000256" key="10">
    <source>
        <dbReference type="ARBA" id="ARBA00042242"/>
    </source>
</evidence>
<sequence length="422" mass="43774">MKVLVVGSGGREHALCWAIAASPILTKLYCAPGNPGIAALAECIDINALDIESLVAFAQDNAIDLVVPGPEAPLVAGLTDAMEAGGIPCCGPTRDAARLEGSKSFTKEICDDASIPTALWERFDDADSARDFVRRRGAPVVVKADGLAAGKGVVVAATEDEAIAAIDAFMDRRIHGEAGAAVVLEECLVGEEVSLFVLCDGEDALVLGSAQDHKRVGDGNTGPNTGGMGAYSPVPGFPPALEQACLEAIIRPALRHMVHLGTPFRGILFAGLMLTTEGAKLIEFNVRFGDPECQALMVRLKSDLLPALQAACDGELADFDLRWHDTAAVAVVMAARGYPDAPERGSVINGLADAAAQPGVTIFHAGTAADADGTVRAAGGRVLTVCGTAPDLRQARANAYAAIDRIVWPEGFCRRDIAATAA</sequence>
<dbReference type="NCBIfam" id="TIGR00877">
    <property type="entry name" value="purD"/>
    <property type="match status" value="1"/>
</dbReference>
<dbReference type="InterPro" id="IPR011054">
    <property type="entry name" value="Rudment_hybrid_motif"/>
</dbReference>
<comment type="caution">
    <text evidence="15">The sequence shown here is derived from an EMBL/GenBank/DDBJ whole genome shotgun (WGS) entry which is preliminary data.</text>
</comment>
<dbReference type="Pfam" id="PF02843">
    <property type="entry name" value="GARS_C"/>
    <property type="match status" value="1"/>
</dbReference>
<gene>
    <name evidence="12" type="primary">purD</name>
    <name evidence="15" type="ORF">CCS01_11420</name>
</gene>
<dbReference type="EC" id="6.3.4.13" evidence="4 12"/>
<dbReference type="InterPro" id="IPR020562">
    <property type="entry name" value="PRibGlycinamide_synth_N"/>
</dbReference>
<evidence type="ECO:0000256" key="9">
    <source>
        <dbReference type="ARBA" id="ARBA00038345"/>
    </source>
</evidence>
<evidence type="ECO:0000256" key="4">
    <source>
        <dbReference type="ARBA" id="ARBA00013255"/>
    </source>
</evidence>
<dbReference type="GO" id="GO:0005524">
    <property type="term" value="F:ATP binding"/>
    <property type="evidence" value="ECO:0007669"/>
    <property type="project" value="UniProtKB-UniRule"/>
</dbReference>
<evidence type="ECO:0000256" key="1">
    <source>
        <dbReference type="ARBA" id="ARBA00001936"/>
    </source>
</evidence>
<keyword evidence="6 13" id="KW-0547">Nucleotide-binding</keyword>
<dbReference type="Proteomes" id="UP000239724">
    <property type="component" value="Unassembled WGS sequence"/>
</dbReference>
<evidence type="ECO:0000256" key="3">
    <source>
        <dbReference type="ARBA" id="ARBA00005174"/>
    </source>
</evidence>
<dbReference type="InterPro" id="IPR013815">
    <property type="entry name" value="ATP_grasp_subdomain_1"/>
</dbReference>
<dbReference type="InterPro" id="IPR020560">
    <property type="entry name" value="PRibGlycinamide_synth_C-dom"/>
</dbReference>
<comment type="catalytic activity">
    <reaction evidence="12">
        <text>5-phospho-beta-D-ribosylamine + glycine + ATP = N(1)-(5-phospho-beta-D-ribosyl)glycinamide + ADP + phosphate + H(+)</text>
        <dbReference type="Rhea" id="RHEA:17453"/>
        <dbReference type="ChEBI" id="CHEBI:15378"/>
        <dbReference type="ChEBI" id="CHEBI:30616"/>
        <dbReference type="ChEBI" id="CHEBI:43474"/>
        <dbReference type="ChEBI" id="CHEBI:57305"/>
        <dbReference type="ChEBI" id="CHEBI:58681"/>
        <dbReference type="ChEBI" id="CHEBI:143788"/>
        <dbReference type="ChEBI" id="CHEBI:456216"/>
        <dbReference type="EC" id="6.3.4.13"/>
    </reaction>
</comment>
<dbReference type="GO" id="GO:0004637">
    <property type="term" value="F:phosphoribosylamine-glycine ligase activity"/>
    <property type="evidence" value="ECO:0007669"/>
    <property type="project" value="UniProtKB-UniRule"/>
</dbReference>
<dbReference type="PROSITE" id="PS50975">
    <property type="entry name" value="ATP_GRASP"/>
    <property type="match status" value="1"/>
</dbReference>
<evidence type="ECO:0000256" key="6">
    <source>
        <dbReference type="ARBA" id="ARBA00022741"/>
    </source>
</evidence>
<proteinExistence type="inferred from homology"/>
<evidence type="ECO:0000313" key="15">
    <source>
        <dbReference type="EMBL" id="PPQ34369.1"/>
    </source>
</evidence>
<dbReference type="SMART" id="SM01209">
    <property type="entry name" value="GARS_A"/>
    <property type="match status" value="1"/>
</dbReference>